<feature type="compositionally biased region" description="Basic and acidic residues" evidence="1">
    <location>
        <begin position="7"/>
        <end position="21"/>
    </location>
</feature>
<evidence type="ECO:0000313" key="3">
    <source>
        <dbReference type="WBParaSite" id="PSAMB.scaffold285size59135.g4319.t1"/>
    </source>
</evidence>
<protein>
    <submittedName>
        <fullName evidence="3">Uncharacterized protein</fullName>
    </submittedName>
</protein>
<feature type="region of interest" description="Disordered" evidence="1">
    <location>
        <begin position="90"/>
        <end position="253"/>
    </location>
</feature>
<reference evidence="3" key="1">
    <citation type="submission" date="2022-11" db="UniProtKB">
        <authorList>
            <consortium name="WormBaseParasite"/>
        </authorList>
    </citation>
    <scope>IDENTIFICATION</scope>
</reference>
<feature type="region of interest" description="Disordered" evidence="1">
    <location>
        <begin position="1"/>
        <end position="28"/>
    </location>
</feature>
<feature type="compositionally biased region" description="Basic and acidic residues" evidence="1">
    <location>
        <begin position="228"/>
        <end position="245"/>
    </location>
</feature>
<proteinExistence type="predicted"/>
<accession>A0A914W250</accession>
<dbReference type="WBParaSite" id="PSAMB.scaffold285size59135.g4319.t1">
    <property type="protein sequence ID" value="PSAMB.scaffold285size59135.g4319.t1"/>
    <property type="gene ID" value="PSAMB.scaffold285size59135.g4319"/>
</dbReference>
<feature type="compositionally biased region" description="Low complexity" evidence="1">
    <location>
        <begin position="169"/>
        <end position="193"/>
    </location>
</feature>
<evidence type="ECO:0000313" key="2">
    <source>
        <dbReference type="Proteomes" id="UP000887566"/>
    </source>
</evidence>
<name>A0A914W250_9BILA</name>
<evidence type="ECO:0000256" key="1">
    <source>
        <dbReference type="SAM" id="MobiDB-lite"/>
    </source>
</evidence>
<keyword evidence="2" id="KW-1185">Reference proteome</keyword>
<dbReference type="AlphaFoldDB" id="A0A914W250"/>
<feature type="region of interest" description="Disordered" evidence="1">
    <location>
        <begin position="37"/>
        <end position="56"/>
    </location>
</feature>
<organism evidence="2 3">
    <name type="scientific">Plectus sambesii</name>
    <dbReference type="NCBI Taxonomy" id="2011161"/>
    <lineage>
        <taxon>Eukaryota</taxon>
        <taxon>Metazoa</taxon>
        <taxon>Ecdysozoa</taxon>
        <taxon>Nematoda</taxon>
        <taxon>Chromadorea</taxon>
        <taxon>Plectida</taxon>
        <taxon>Plectina</taxon>
        <taxon>Plectoidea</taxon>
        <taxon>Plectidae</taxon>
        <taxon>Plectus</taxon>
    </lineage>
</organism>
<dbReference type="Proteomes" id="UP000887566">
    <property type="component" value="Unplaced"/>
</dbReference>
<sequence length="253" mass="27289">MPTAANDGRRTDRARTHRDIGGADALRGPIKRSFAPDWRRNFSSRSPGRLAQPVSAASVRAETGGWRLIARRRLAGAAGTDGAGNRPLISAIERQRRRPAGRPAIGAANRSERPASQVSVCLPKSGRILSPACPSDPHPIPIRRRPSSHSLRNRQSLLPDDGAAREPITLRAAGRPTGGRPRLSLSRQLGRRSSPPKKKAPPSLRSVRYASDCVAQKAPALQSSSEWGRADNRAHSEYGSRDLTRRAPTISAA</sequence>